<feature type="compositionally biased region" description="Basic and acidic residues" evidence="1">
    <location>
        <begin position="826"/>
        <end position="837"/>
    </location>
</feature>
<feature type="compositionally biased region" description="Basic and acidic residues" evidence="1">
    <location>
        <begin position="738"/>
        <end position="752"/>
    </location>
</feature>
<feature type="compositionally biased region" description="Acidic residues" evidence="1">
    <location>
        <begin position="891"/>
        <end position="903"/>
    </location>
</feature>
<feature type="compositionally biased region" description="Basic and acidic residues" evidence="1">
    <location>
        <begin position="1117"/>
        <end position="1132"/>
    </location>
</feature>
<sequence length="1332" mass="146845">MSIFGEPLPHEDDTATSLIRREGFPPLASYDQMPVFYVCPCCSEINPSHGRNNLLRTMKQEKEMERQRIMQLNVFEERAKPIYNTVPRPRCTNIHREPEDEELNQPAVPEPPMTLDELRRARRETNKTRLIVTVHHGKGINVDPRDPVSVLVRCGAFEGQTAKVPRGRNAICTWEELFEFPYPSEEEHLEVLVVDDTLPPEDDHLFGGIVIPPHALRNRARGDEETLPVCPESEMHRSYGRMKETPMGSLVVSWYVKHDGEDDTEGADARQNLEGGPIDCSFVVHRLFQYTDTGAEPYEGGVLCLLRDTDDNCSESTLFIKLGHVLICITKGEVENEEDEELIVVGAVPLDFEKLYHRGSAVLLVESKVKEDVLWGEIALEWGIVPHSLVQRENEESRQATQISSERAARRSVSGPRESLFLTVMRGINLTNHFGEPLSQGQVSVFACDMEGSTYTVAAEEAEDGETRVITWNQEVRFIEMDGGQSVIDVQVLHDKQAVSSGRFELQGDNDVLTVKMHDLYDENVDRGEILVSYKLIRSPEDENSKRRSAVSQGSRGEEYLSNAEEGSTDREGGRRSGKRRGRGKDSEGRSEDSEDERDEVDYDDEKGVSGASDVSREDGHKGGDFGSRKRGGSSKKRSAQVSPKTDDDAEPCYESDAPVPAKHAGSSSRKGKKSKKSKDVSPKRSPKDHTDGEDEAGAPISKRSKQISPMSGDEQDASSPPKHDGSSSRKGKKSKKSKDVSPKRSPESHTDGEDEAGAPISKRSKQISPMSGDEQDASSPPKHEGSSSRKGKKSKKSKDVSPKRSPKDHTDEDEAGVPSQYVEDECYRDVDVKGVDESPLENDGVEDCHVEDEREDDELNDMGADAHYDEDEQMPDDGQGEDNEVHRDEDEFEADEAEQGEDGEVHRDEDEDVADEAEQGEDGEVHPDEDEDVADEAEQGEDNEVHRDEDEFEADEAEQGEDGEVHPDEDEDVADEAEQGEDNEVHRDEDEEGDGAEDYHDGDEQGDEDGHEAREEEHDDEADEYHGADDQGANDNMQDDDVEVHRNEGDSDEDANEDDVTKGHREYDDGAGDGVKRGKGPASKKSKKPPPKAKESAEPTEKKVTSAPAKSVKKPTAKETKSPDGTRKSEGADAPVKKSVQSTSKAEKPSEKAGGEQRRSVKLDVPTSEDEGRPDQPSKVDKAKVQKVKQPDAAKGPRGSSVKKAPAKESGDAAAEDAAANPQRPAKAVREGHGGATKSQAAAPERTSGKSTSSHNKEPRKHGESGAMPRFHTKNSKTEDHIPLEKRASFRSITDNIKQLEKLSRESERGSVHHSSNRGTSPLGSSSGAVM</sequence>
<protein>
    <recommendedName>
        <fullName evidence="2">C2 domain-containing protein</fullName>
    </recommendedName>
</protein>
<feature type="region of interest" description="Disordered" evidence="1">
    <location>
        <begin position="541"/>
        <end position="1332"/>
    </location>
</feature>
<feature type="domain" description="C2" evidence="2">
    <location>
        <begin position="107"/>
        <end position="227"/>
    </location>
</feature>
<feature type="compositionally biased region" description="Basic and acidic residues" evidence="1">
    <location>
        <begin position="1171"/>
        <end position="1193"/>
    </location>
</feature>
<proteinExistence type="predicted"/>
<dbReference type="EMBL" id="HE573023">
    <property type="protein sequence ID" value="CCC49010.1"/>
    <property type="molecule type" value="Genomic_DNA"/>
</dbReference>
<feature type="compositionally biased region" description="Basic and acidic residues" evidence="1">
    <location>
        <begin position="798"/>
        <end position="811"/>
    </location>
</feature>
<feature type="compositionally biased region" description="Basic and acidic residues" evidence="1">
    <location>
        <begin position="1146"/>
        <end position="1163"/>
    </location>
</feature>
<feature type="compositionally biased region" description="Basic and acidic residues" evidence="1">
    <location>
        <begin position="1256"/>
        <end position="1265"/>
    </location>
</feature>
<feature type="compositionally biased region" description="Polar residues" evidence="1">
    <location>
        <begin position="1314"/>
        <end position="1332"/>
    </location>
</feature>
<feature type="compositionally biased region" description="Basic and acidic residues" evidence="1">
    <location>
        <begin position="678"/>
        <end position="691"/>
    </location>
</feature>
<dbReference type="InterPro" id="IPR035892">
    <property type="entry name" value="C2_domain_sf"/>
</dbReference>
<organism evidence="3">
    <name type="scientific">Trypanosoma vivax (strain Y486)</name>
    <dbReference type="NCBI Taxonomy" id="1055687"/>
    <lineage>
        <taxon>Eukaryota</taxon>
        <taxon>Discoba</taxon>
        <taxon>Euglenozoa</taxon>
        <taxon>Kinetoplastea</taxon>
        <taxon>Metakinetoplastina</taxon>
        <taxon>Trypanosomatida</taxon>
        <taxon>Trypanosomatidae</taxon>
        <taxon>Trypanosoma</taxon>
        <taxon>Duttonella</taxon>
    </lineage>
</organism>
<dbReference type="SUPFAM" id="SSF49562">
    <property type="entry name" value="C2 domain (Calcium/lipid-binding domain, CaLB)"/>
    <property type="match status" value="1"/>
</dbReference>
<feature type="compositionally biased region" description="Acidic residues" evidence="1">
    <location>
        <begin position="593"/>
        <end position="605"/>
    </location>
</feature>
<evidence type="ECO:0000313" key="3">
    <source>
        <dbReference type="EMBL" id="CCC49010.1"/>
    </source>
</evidence>
<feature type="compositionally biased region" description="Basic residues" evidence="1">
    <location>
        <begin position="1078"/>
        <end position="1092"/>
    </location>
</feature>
<dbReference type="CDD" id="cd00030">
    <property type="entry name" value="C2"/>
    <property type="match status" value="1"/>
</dbReference>
<name>G0TYG3_TRYVY</name>
<feature type="region of interest" description="Disordered" evidence="1">
    <location>
        <begin position="88"/>
        <end position="113"/>
    </location>
</feature>
<dbReference type="InterPro" id="IPR000008">
    <property type="entry name" value="C2_dom"/>
</dbReference>
<feature type="compositionally biased region" description="Acidic residues" evidence="1">
    <location>
        <begin position="869"/>
        <end position="883"/>
    </location>
</feature>
<dbReference type="PROSITE" id="PS50004">
    <property type="entry name" value="C2"/>
    <property type="match status" value="1"/>
</dbReference>
<evidence type="ECO:0000256" key="1">
    <source>
        <dbReference type="SAM" id="MobiDB-lite"/>
    </source>
</evidence>
<feature type="compositionally biased region" description="Acidic residues" evidence="1">
    <location>
        <begin position="910"/>
        <end position="943"/>
    </location>
</feature>
<feature type="compositionally biased region" description="Basic and acidic residues" evidence="1">
    <location>
        <begin position="1093"/>
        <end position="1105"/>
    </location>
</feature>
<dbReference type="Pfam" id="PF00168">
    <property type="entry name" value="C2"/>
    <property type="match status" value="1"/>
</dbReference>
<feature type="compositionally biased region" description="Basic and acidic residues" evidence="1">
    <location>
        <begin position="615"/>
        <end position="628"/>
    </location>
</feature>
<feature type="compositionally biased region" description="Basic and acidic residues" evidence="1">
    <location>
        <begin position="1060"/>
        <end position="1069"/>
    </location>
</feature>
<feature type="compositionally biased region" description="Basic and acidic residues" evidence="1">
    <location>
        <begin position="1277"/>
        <end position="1289"/>
    </location>
</feature>
<feature type="compositionally biased region" description="Acidic residues" evidence="1">
    <location>
        <begin position="951"/>
        <end position="983"/>
    </location>
</feature>
<accession>G0TYG3</accession>
<feature type="compositionally biased region" description="Basic residues" evidence="1">
    <location>
        <begin position="629"/>
        <end position="639"/>
    </location>
</feature>
<reference evidence="3" key="1">
    <citation type="journal article" date="2012" name="Proc. Natl. Acad. Sci. U.S.A.">
        <title>Antigenic diversity is generated by distinct evolutionary mechanisms in African trypanosome species.</title>
        <authorList>
            <person name="Jackson A.P."/>
            <person name="Berry A."/>
            <person name="Aslett M."/>
            <person name="Allison H.C."/>
            <person name="Burton P."/>
            <person name="Vavrova-Anderson J."/>
            <person name="Brown R."/>
            <person name="Browne H."/>
            <person name="Corton N."/>
            <person name="Hauser H."/>
            <person name="Gamble J."/>
            <person name="Gilderthorp R."/>
            <person name="Marcello L."/>
            <person name="McQuillan J."/>
            <person name="Otto T.D."/>
            <person name="Quail M.A."/>
            <person name="Sanders M.J."/>
            <person name="van Tonder A."/>
            <person name="Ginger M.L."/>
            <person name="Field M.C."/>
            <person name="Barry J.D."/>
            <person name="Hertz-Fowler C."/>
            <person name="Berriman M."/>
        </authorList>
    </citation>
    <scope>NUCLEOTIDE SEQUENCE</scope>
    <source>
        <strain evidence="3">Y486</strain>
    </source>
</reference>
<evidence type="ECO:0000259" key="2">
    <source>
        <dbReference type="PROSITE" id="PS50004"/>
    </source>
</evidence>
<feature type="compositionally biased region" description="Basic and acidic residues" evidence="1">
    <location>
        <begin position="1299"/>
        <end position="1312"/>
    </location>
</feature>
<gene>
    <name evidence="3" type="ORF">TVY486_0703440</name>
</gene>